<sequence>MSSSAGSVAPNDAQRSLNISSTAMPVSWNESPIDFVTHSRRIHVSLQDSSFNCFRYFGFWILNAIVQAYKCEKSLEIGCASEILTETTST</sequence>
<dbReference type="EMBL" id="JAOYFB010000036">
    <property type="protein sequence ID" value="KAK4020426.1"/>
    <property type="molecule type" value="Genomic_DNA"/>
</dbReference>
<keyword evidence="2" id="KW-1185">Reference proteome</keyword>
<reference evidence="1 2" key="1">
    <citation type="journal article" date="2023" name="Nucleic Acids Res.">
        <title>The hologenome of Daphnia magna reveals possible DNA methylation and microbiome-mediated evolution of the host genome.</title>
        <authorList>
            <person name="Chaturvedi A."/>
            <person name="Li X."/>
            <person name="Dhandapani V."/>
            <person name="Marshall H."/>
            <person name="Kissane S."/>
            <person name="Cuenca-Cambronero M."/>
            <person name="Asole G."/>
            <person name="Calvet F."/>
            <person name="Ruiz-Romero M."/>
            <person name="Marangio P."/>
            <person name="Guigo R."/>
            <person name="Rago D."/>
            <person name="Mirbahai L."/>
            <person name="Eastwood N."/>
            <person name="Colbourne J.K."/>
            <person name="Zhou J."/>
            <person name="Mallon E."/>
            <person name="Orsini L."/>
        </authorList>
    </citation>
    <scope>NUCLEOTIDE SEQUENCE [LARGE SCALE GENOMIC DNA]</scope>
    <source>
        <strain evidence="1">LRV0_1</strain>
    </source>
</reference>
<dbReference type="Proteomes" id="UP001234178">
    <property type="component" value="Unassembled WGS sequence"/>
</dbReference>
<proteinExistence type="predicted"/>
<gene>
    <name evidence="1" type="ORF">OUZ56_002405</name>
</gene>
<accession>A0ABR0A5L1</accession>
<evidence type="ECO:0000313" key="2">
    <source>
        <dbReference type="Proteomes" id="UP001234178"/>
    </source>
</evidence>
<comment type="caution">
    <text evidence="1">The sequence shown here is derived from an EMBL/GenBank/DDBJ whole genome shotgun (WGS) entry which is preliminary data.</text>
</comment>
<name>A0ABR0A5L1_9CRUS</name>
<protein>
    <submittedName>
        <fullName evidence="1">Uncharacterized protein</fullName>
    </submittedName>
</protein>
<evidence type="ECO:0000313" key="1">
    <source>
        <dbReference type="EMBL" id="KAK4020426.1"/>
    </source>
</evidence>
<organism evidence="1 2">
    <name type="scientific">Daphnia magna</name>
    <dbReference type="NCBI Taxonomy" id="35525"/>
    <lineage>
        <taxon>Eukaryota</taxon>
        <taxon>Metazoa</taxon>
        <taxon>Ecdysozoa</taxon>
        <taxon>Arthropoda</taxon>
        <taxon>Crustacea</taxon>
        <taxon>Branchiopoda</taxon>
        <taxon>Diplostraca</taxon>
        <taxon>Cladocera</taxon>
        <taxon>Anomopoda</taxon>
        <taxon>Daphniidae</taxon>
        <taxon>Daphnia</taxon>
    </lineage>
</organism>